<dbReference type="AlphaFoldDB" id="A0A4Q9H672"/>
<sequence>MREIYYNSDITPKSANEIKLLALYYDKINIVNDAVYTPKFVKKGEKVEFEEVKDMQFIPKSFREDYKLLIDHGMINITKRDEAKADKYDEMFSKSISELVNGEDDYIYPLHPTDPRAKIVTEEVYEIMKHMLGFKWGDPIQVQYMWFYYAFKLKWFIKLLMEGQTCITSSNNLNHLFTTFVSNTEKLDFVAGRAGYSKSLAFDALKIGLPNPDVLNLKDILEMKLKLKDELGLFHQTVNSIEVKNKELFGTNIKQDEYQALFFSEIQKPLLDLETKMKNLKSKTFRQFVDKMKDYKTYVPLVGTVVASIPMQYAVLASLSMTVGQSYLEYKEEHREISNNGLYFLLKLK</sequence>
<protein>
    <submittedName>
        <fullName evidence="1">Uncharacterized protein</fullName>
    </submittedName>
</protein>
<evidence type="ECO:0000313" key="2">
    <source>
        <dbReference type="Proteomes" id="UP000291819"/>
    </source>
</evidence>
<accession>A0A4Q9H672</accession>
<name>A0A4Q9H672_9SPHI</name>
<dbReference type="Proteomes" id="UP000291819">
    <property type="component" value="Unassembled WGS sequence"/>
</dbReference>
<dbReference type="EMBL" id="SIXF01000050">
    <property type="protein sequence ID" value="TBO36380.1"/>
    <property type="molecule type" value="Genomic_DNA"/>
</dbReference>
<proteinExistence type="predicted"/>
<reference evidence="1 2" key="1">
    <citation type="submission" date="2019-02" db="EMBL/GenBank/DDBJ databases">
        <title>Pedobacter kyonggii whole genome sequence analysis.</title>
        <authorList>
            <person name="Dahal R.H."/>
        </authorList>
    </citation>
    <scope>NUCLEOTIDE SEQUENCE [LARGE SCALE GENOMIC DNA]</scope>
    <source>
        <strain evidence="1 2">K-4-11-1</strain>
    </source>
</reference>
<keyword evidence="2" id="KW-1185">Reference proteome</keyword>
<dbReference type="RefSeq" id="WP_131032609.1">
    <property type="nucleotide sequence ID" value="NZ_SIXF01000050.1"/>
</dbReference>
<dbReference type="OrthoDB" id="1427169at2"/>
<organism evidence="1 2">
    <name type="scientific">Pedobacter kyonggii</name>
    <dbReference type="NCBI Taxonomy" id="1926871"/>
    <lineage>
        <taxon>Bacteria</taxon>
        <taxon>Pseudomonadati</taxon>
        <taxon>Bacteroidota</taxon>
        <taxon>Sphingobacteriia</taxon>
        <taxon>Sphingobacteriales</taxon>
        <taxon>Sphingobacteriaceae</taxon>
        <taxon>Pedobacter</taxon>
    </lineage>
</organism>
<comment type="caution">
    <text evidence="1">The sequence shown here is derived from an EMBL/GenBank/DDBJ whole genome shotgun (WGS) entry which is preliminary data.</text>
</comment>
<gene>
    <name evidence="1" type="ORF">EYS08_24920</name>
</gene>
<evidence type="ECO:0000313" key="1">
    <source>
        <dbReference type="EMBL" id="TBO36380.1"/>
    </source>
</evidence>